<dbReference type="Gene3D" id="3.40.50.720">
    <property type="entry name" value="NAD(P)-binding Rossmann-like Domain"/>
    <property type="match status" value="1"/>
</dbReference>
<dbReference type="CDD" id="cd05247">
    <property type="entry name" value="UDP_G4E_1_SDR_e"/>
    <property type="match status" value="1"/>
</dbReference>
<dbReference type="InterPro" id="IPR005886">
    <property type="entry name" value="UDP_G4E"/>
</dbReference>
<dbReference type="AlphaFoldDB" id="A0A1I6ZMB3"/>
<dbReference type="Proteomes" id="UP000236454">
    <property type="component" value="Unassembled WGS sequence"/>
</dbReference>
<name>A0A1I6ZMB3_9FLAO</name>
<dbReference type="RefSeq" id="WP_090247724.1">
    <property type="nucleotide sequence ID" value="NZ_FPAS01000002.1"/>
</dbReference>
<keyword evidence="8 9" id="KW-0413">Isomerase</keyword>
<dbReference type="InterPro" id="IPR016040">
    <property type="entry name" value="NAD(P)-bd_dom"/>
</dbReference>
<evidence type="ECO:0000256" key="6">
    <source>
        <dbReference type="ARBA" id="ARBA00018569"/>
    </source>
</evidence>
<organism evidence="11 12">
    <name type="scientific">Lishizhenia tianjinensis</name>
    <dbReference type="NCBI Taxonomy" id="477690"/>
    <lineage>
        <taxon>Bacteria</taxon>
        <taxon>Pseudomonadati</taxon>
        <taxon>Bacteroidota</taxon>
        <taxon>Flavobacteriia</taxon>
        <taxon>Flavobacteriales</taxon>
        <taxon>Crocinitomicaceae</taxon>
        <taxon>Lishizhenia</taxon>
    </lineage>
</organism>
<dbReference type="GO" id="GO:0005829">
    <property type="term" value="C:cytosol"/>
    <property type="evidence" value="ECO:0007669"/>
    <property type="project" value="TreeGrafter"/>
</dbReference>
<dbReference type="Pfam" id="PF16363">
    <property type="entry name" value="GDP_Man_Dehyd"/>
    <property type="match status" value="1"/>
</dbReference>
<comment type="pathway">
    <text evidence="3 9">Carbohydrate metabolism; galactose metabolism.</text>
</comment>
<dbReference type="SUPFAM" id="SSF51735">
    <property type="entry name" value="NAD(P)-binding Rossmann-fold domains"/>
    <property type="match status" value="1"/>
</dbReference>
<evidence type="ECO:0000256" key="8">
    <source>
        <dbReference type="ARBA" id="ARBA00023235"/>
    </source>
</evidence>
<comment type="cofactor">
    <cofactor evidence="2 9">
        <name>NAD(+)</name>
        <dbReference type="ChEBI" id="CHEBI:57540"/>
    </cofactor>
</comment>
<dbReference type="Gene3D" id="3.90.25.10">
    <property type="entry name" value="UDP-galactose 4-epimerase, domain 1"/>
    <property type="match status" value="1"/>
</dbReference>
<dbReference type="InterPro" id="IPR036291">
    <property type="entry name" value="NAD(P)-bd_dom_sf"/>
</dbReference>
<dbReference type="GO" id="GO:0003978">
    <property type="term" value="F:UDP-glucose 4-epimerase activity"/>
    <property type="evidence" value="ECO:0007669"/>
    <property type="project" value="UniProtKB-UniRule"/>
</dbReference>
<feature type="domain" description="NAD(P)-binding" evidence="10">
    <location>
        <begin position="8"/>
        <end position="327"/>
    </location>
</feature>
<dbReference type="OrthoDB" id="9801785at2"/>
<evidence type="ECO:0000256" key="5">
    <source>
        <dbReference type="ARBA" id="ARBA00013189"/>
    </source>
</evidence>
<gene>
    <name evidence="11" type="ORF">SAMN05216474_1479</name>
</gene>
<dbReference type="EMBL" id="FPAS01000002">
    <property type="protein sequence ID" value="SFT63854.1"/>
    <property type="molecule type" value="Genomic_DNA"/>
</dbReference>
<evidence type="ECO:0000256" key="2">
    <source>
        <dbReference type="ARBA" id="ARBA00001911"/>
    </source>
</evidence>
<accession>A0A1I6ZMB3</accession>
<keyword evidence="9" id="KW-0119">Carbohydrate metabolism</keyword>
<evidence type="ECO:0000256" key="9">
    <source>
        <dbReference type="RuleBase" id="RU366046"/>
    </source>
</evidence>
<dbReference type="PANTHER" id="PTHR43725:SF47">
    <property type="entry name" value="UDP-GLUCOSE 4-EPIMERASE"/>
    <property type="match status" value="1"/>
</dbReference>
<evidence type="ECO:0000256" key="7">
    <source>
        <dbReference type="ARBA" id="ARBA00023027"/>
    </source>
</evidence>
<dbReference type="GO" id="GO:0006012">
    <property type="term" value="P:galactose metabolic process"/>
    <property type="evidence" value="ECO:0007669"/>
    <property type="project" value="UniProtKB-UniPathway"/>
</dbReference>
<keyword evidence="12" id="KW-1185">Reference proteome</keyword>
<dbReference type="UniPathway" id="UPA00214"/>
<sequence length="341" mass="37933">MTEKKYVLVTGGAGYIGSHTVLALINNGYEPVILDNYRNANENVPDRLERISGRKIIAVKGACQDEELLNELGQQYNFWGVIHFAADKAVGESVQKPLKYYDNNLTSFLSILNFMEKFEIKNIVFSSSCTVYGAADTAIVTEETPLGAPLSPYGASKLFCEQILKDSFDKGTGFKVVSLRYFNPIGAHSSGIIGEEPQGVPNNLMPYITQTAIGEREALTVFGNDYPTPDGTCVRDYIHVVDLAEAHVLALNYLDHQDNKFWDAFNLGTGVGTSVKECIDLFAKVTGKEIPFKYGPRRPGDVPQIYAKVDKARDVLKWEAKYDVAYAIETAWNWEQKKDTL</sequence>
<comment type="similarity">
    <text evidence="4 9">Belongs to the NAD(P)-dependent epimerase/dehydratase family.</text>
</comment>
<evidence type="ECO:0000256" key="1">
    <source>
        <dbReference type="ARBA" id="ARBA00000083"/>
    </source>
</evidence>
<evidence type="ECO:0000256" key="4">
    <source>
        <dbReference type="ARBA" id="ARBA00007637"/>
    </source>
</evidence>
<reference evidence="11 12" key="1">
    <citation type="submission" date="2016-10" db="EMBL/GenBank/DDBJ databases">
        <authorList>
            <person name="de Groot N.N."/>
        </authorList>
    </citation>
    <scope>NUCLEOTIDE SEQUENCE [LARGE SCALE GENOMIC DNA]</scope>
    <source>
        <strain evidence="11 12">CGMCC 1.7005</strain>
    </source>
</reference>
<dbReference type="STRING" id="477690.SAMN05216474_1479"/>
<evidence type="ECO:0000256" key="3">
    <source>
        <dbReference type="ARBA" id="ARBA00004947"/>
    </source>
</evidence>
<evidence type="ECO:0000313" key="12">
    <source>
        <dbReference type="Proteomes" id="UP000236454"/>
    </source>
</evidence>
<comment type="catalytic activity">
    <reaction evidence="1 9">
        <text>UDP-alpha-D-glucose = UDP-alpha-D-galactose</text>
        <dbReference type="Rhea" id="RHEA:22168"/>
        <dbReference type="ChEBI" id="CHEBI:58885"/>
        <dbReference type="ChEBI" id="CHEBI:66914"/>
        <dbReference type="EC" id="5.1.3.2"/>
    </reaction>
</comment>
<evidence type="ECO:0000259" key="10">
    <source>
        <dbReference type="Pfam" id="PF16363"/>
    </source>
</evidence>
<dbReference type="EC" id="5.1.3.2" evidence="5 9"/>
<keyword evidence="7 9" id="KW-0520">NAD</keyword>
<protein>
    <recommendedName>
        <fullName evidence="6 9">UDP-glucose 4-epimerase</fullName>
        <ecNumber evidence="5 9">5.1.3.2</ecNumber>
    </recommendedName>
</protein>
<proteinExistence type="inferred from homology"/>
<comment type="subunit">
    <text evidence="9">Homodimer.</text>
</comment>
<evidence type="ECO:0000313" key="11">
    <source>
        <dbReference type="EMBL" id="SFT63854.1"/>
    </source>
</evidence>
<dbReference type="NCBIfam" id="TIGR01179">
    <property type="entry name" value="galE"/>
    <property type="match status" value="1"/>
</dbReference>
<dbReference type="PANTHER" id="PTHR43725">
    <property type="entry name" value="UDP-GLUCOSE 4-EPIMERASE"/>
    <property type="match status" value="1"/>
</dbReference>